<evidence type="ECO:0000313" key="1">
    <source>
        <dbReference type="EMBL" id="PTU77990.1"/>
    </source>
</evidence>
<comment type="caution">
    <text evidence="1">The sequence shown here is derived from an EMBL/GenBank/DDBJ whole genome shotgun (WGS) entry which is preliminary data.</text>
</comment>
<dbReference type="EMBL" id="RHRS01000069">
    <property type="protein sequence ID" value="RRW30425.1"/>
    <property type="molecule type" value="Genomic_DNA"/>
</dbReference>
<accession>A0A427H990</accession>
<dbReference type="AlphaFoldDB" id="A0A2T5PJU3"/>
<dbReference type="EMBL" id="QASO01000100">
    <property type="protein sequence ID" value="PTU77990.1"/>
    <property type="molecule type" value="Genomic_DNA"/>
</dbReference>
<evidence type="ECO:0000313" key="4">
    <source>
        <dbReference type="Proteomes" id="UP000272833"/>
    </source>
</evidence>
<accession>A0A2S7FQT1</accession>
<dbReference type="Proteomes" id="UP000272833">
    <property type="component" value="Unassembled WGS sequence"/>
</dbReference>
<dbReference type="Proteomes" id="UP000244052">
    <property type="component" value="Unassembled WGS sequence"/>
</dbReference>
<keyword evidence="3" id="KW-1185">Reference proteome</keyword>
<protein>
    <submittedName>
        <fullName evidence="1">Uncharacterized protein</fullName>
    </submittedName>
</protein>
<organism evidence="1 3">
    <name type="scientific">Ectopseudomonas oleovorans</name>
    <name type="common">Pseudomonas oleovorans</name>
    <dbReference type="NCBI Taxonomy" id="301"/>
    <lineage>
        <taxon>Bacteria</taxon>
        <taxon>Pseudomonadati</taxon>
        <taxon>Pseudomonadota</taxon>
        <taxon>Gammaproteobacteria</taxon>
        <taxon>Pseudomonadales</taxon>
        <taxon>Pseudomonadaceae</taxon>
        <taxon>Ectopseudomonas</taxon>
    </lineage>
</organism>
<proteinExistence type="predicted"/>
<name>A0A2T5PJU3_ECTOL</name>
<reference evidence="2 4" key="2">
    <citation type="submission" date="2018-10" db="EMBL/GenBank/DDBJ databases">
        <title>Transmission dynamics of multidrug resistant bacteria on intensive care unit surfaces.</title>
        <authorList>
            <person name="D'Souza A.W."/>
            <person name="Potter R.F."/>
            <person name="Wallace M."/>
            <person name="Shupe A."/>
            <person name="Patel S."/>
            <person name="Sun S."/>
            <person name="Gul D."/>
            <person name="Kwon J.H."/>
            <person name="Andleeb S."/>
            <person name="Burnham C.-A.D."/>
            <person name="Dantas G."/>
        </authorList>
    </citation>
    <scope>NUCLEOTIDE SEQUENCE [LARGE SCALE GENOMIC DNA]</scope>
    <source>
        <strain evidence="2 4">PO_271</strain>
    </source>
</reference>
<evidence type="ECO:0000313" key="3">
    <source>
        <dbReference type="Proteomes" id="UP000244052"/>
    </source>
</evidence>
<evidence type="ECO:0000313" key="2">
    <source>
        <dbReference type="EMBL" id="RRW30425.1"/>
    </source>
</evidence>
<gene>
    <name evidence="1" type="ORF">DBO86_16625</name>
    <name evidence="2" type="ORF">EGJ44_19370</name>
</gene>
<accession>A0A2T5PJU3</accession>
<reference evidence="1 3" key="1">
    <citation type="submission" date="2018-04" db="EMBL/GenBank/DDBJ databases">
        <title>Pseudomonas sp. nov., isolated from mangrove soil.</title>
        <authorList>
            <person name="Chen C."/>
        </authorList>
    </citation>
    <scope>NUCLEOTIDE SEQUENCE [LARGE SCALE GENOMIC DNA]</scope>
    <source>
        <strain evidence="1 3">JCM 14246</strain>
    </source>
</reference>
<sequence>MRPFADCVKTTALCHAALKTGSECSFTTRKLVCEPSAFFAGLIRWRSPFGPAFGCYSRWSWRLA</sequence>